<evidence type="ECO:0000256" key="1">
    <source>
        <dbReference type="RuleBase" id="RU363098"/>
    </source>
</evidence>
<dbReference type="EMBL" id="KB456261">
    <property type="protein sequence ID" value="EMF15587.1"/>
    <property type="molecule type" value="Genomic_DNA"/>
</dbReference>
<keyword evidence="1" id="KW-0808">Transferase</keyword>
<keyword evidence="1" id="KW-0696">RNA-directed RNA polymerase</keyword>
<dbReference type="GO" id="GO:0003723">
    <property type="term" value="F:RNA binding"/>
    <property type="evidence" value="ECO:0007669"/>
    <property type="project" value="UniProtKB-KW"/>
</dbReference>
<protein>
    <recommendedName>
        <fullName evidence="1">RNA-dependent RNA polymerase</fullName>
        <ecNumber evidence="1">2.7.7.48</ecNumber>
    </recommendedName>
</protein>
<feature type="region of interest" description="Disordered" evidence="2">
    <location>
        <begin position="318"/>
        <end position="382"/>
    </location>
</feature>
<keyword evidence="1" id="KW-0694">RNA-binding</keyword>
<dbReference type="PANTHER" id="PTHR23079">
    <property type="entry name" value="RNA-DEPENDENT RNA POLYMERASE"/>
    <property type="match status" value="1"/>
</dbReference>
<keyword evidence="1" id="KW-0548">Nucleotidyltransferase</keyword>
<feature type="compositionally biased region" description="Low complexity" evidence="2">
    <location>
        <begin position="153"/>
        <end position="163"/>
    </location>
</feature>
<feature type="compositionally biased region" description="Polar residues" evidence="2">
    <location>
        <begin position="256"/>
        <end position="279"/>
    </location>
</feature>
<dbReference type="OMA" id="DAFWFTW"/>
<dbReference type="GO" id="GO:0003968">
    <property type="term" value="F:RNA-directed RNA polymerase activity"/>
    <property type="evidence" value="ECO:0007669"/>
    <property type="project" value="UniProtKB-KW"/>
</dbReference>
<feature type="region of interest" description="Disordered" evidence="2">
    <location>
        <begin position="1"/>
        <end position="22"/>
    </location>
</feature>
<keyword evidence="5" id="KW-1185">Reference proteome</keyword>
<dbReference type="eggNOG" id="KOG0988">
    <property type="taxonomic scope" value="Eukaryota"/>
</dbReference>
<evidence type="ECO:0000256" key="2">
    <source>
        <dbReference type="SAM" id="MobiDB-lite"/>
    </source>
</evidence>
<gene>
    <name evidence="4" type="ORF">SEPMUDRAFT_123844</name>
</gene>
<sequence length="1406" mass="156905">MAKKRKSSEVNPQAGATASMAHASTLANDRAQAFNDLCRAAQLGISIDGSKSPGQGLQERESKLWSAYKFLSWKNPGQLSEEIENYLSSLALTPGYEDRTKRFELLLERLTDCAIATPKTDRFTKLAKVDLEMPTISEPTQMDEHLPEPSSPTPSSAKPTARSNLKSTFRTTKAGASRSSSLVEPVIQKSLSATTPPERTAPSIKDRNQTTLSFAALPGQPSLKPATAPVVSREKPGPGVNATTSFASTTANTSFGQGHSFWSSQGTQQSFRTDATSFSEDMPPPPPLQRRRDQDSIGASSLASSTAAEWLHIVEQVDASQNSSSTDKTVRPARPALTESADSSEYLTAPTSPLADQVLRPRRAPIDVTSDGTSDDFGSSLGTSTMAEWEDVAYRCDEVTDHGMPNVDQVPSEMQADHPFRGGVAGARHPADHMLPRPRAVSSFSNVFVDLSDLQSFCQLSFDVQWEVGRVLQAGRISASALDRAWPKQNMQTLLELLADRGIPYQKPPAIVNLKPWETLTRTARLEWSTMKFGPVCKLVLLTLRRDTSCSLQRKLGADRVLYVDIPDMVKIPAIHRDRDVQRSFREWISTPKDILGRKWHLLFLQPNKKKTVGEGRHSTSAYRLIFVASSPTMSLCDIAQWCLPYSTNKKQAARKAYMRIELLLSRTISATVLQPGEIAHVPDQVATRERDDRRYEDPNLSHRFYEEYDPEMVMSDGCNRMSYWIAYQYSKKLCLKRVPATLQIRAAGAKGLWYIDEPAHGDPDIRPAGPLLNLAPSQVKVHRDTFYGCDEETLSVNVVKANPGARPSLLHIGYLPILVDRGVPLENIRTLVRDLVTRQTDGFLEALAADGSLRLRQWIASHNEFFEARRREAGIDLLAGFPKALEERIIQMLEAGFAPKQNKYLASEVKMLASSYFDLKNKNFKIELPKSTTLWGIAEPKTGHMRGKLDPTGSLRPGEVCVCFEEPFDVADVGTRVNFLDDIDILVARNPAMGPSDIQKVRAVFKPQLAKYAGNIIFSARGMRPLANKLQGGDYDGDAFWFTWEPLLTEPFKNAPAPWKPPDPDQLGITKDKYKLSDHVDDPNSEQQWCRYLSTMAAKRMDANMLGIVTLFHERLVYAGLPIGSEEVMRFVYLHDYLVDADKQGYDFSQADFDAYKASRPLPRNLPEPKYWQFTRSQDKNQQKNEIQGRLVGQAQTAASAIDTIFFDVVQPIVESALIRASVILEPAASYDPDLAEFWKETFESTPRGSEMAAELLKLKDRLRSIHGEWSSDARKYDTWVERIEALRASYDAIQPSNPHNPIMVEFLRRVGRGFTRWDELKASCFAANQFYSVSRPGLLVMSVAGAEMCHLKLQHTEDASRSMLLSHYRSLKLRRVRQVDSADDFDDGDGDGDAVIAVGDAAYY</sequence>
<dbReference type="Pfam" id="PF05183">
    <property type="entry name" value="RdRP"/>
    <property type="match status" value="1"/>
</dbReference>
<dbReference type="GeneID" id="27899001"/>
<comment type="similarity">
    <text evidence="1">Belongs to the RdRP family.</text>
</comment>
<dbReference type="EC" id="2.7.7.48" evidence="1"/>
<dbReference type="InterPro" id="IPR057596">
    <property type="entry name" value="RDRP_core"/>
</dbReference>
<evidence type="ECO:0000313" key="4">
    <source>
        <dbReference type="EMBL" id="EMF15587.1"/>
    </source>
</evidence>
<name>M3B6Y6_SPHMS</name>
<accession>M3B6Y6</accession>
<reference evidence="4 5" key="1">
    <citation type="journal article" date="2012" name="PLoS Pathog.">
        <title>Diverse lifestyles and strategies of plant pathogenesis encoded in the genomes of eighteen Dothideomycetes fungi.</title>
        <authorList>
            <person name="Ohm R.A."/>
            <person name="Feau N."/>
            <person name="Henrissat B."/>
            <person name="Schoch C.L."/>
            <person name="Horwitz B.A."/>
            <person name="Barry K.W."/>
            <person name="Condon B.J."/>
            <person name="Copeland A.C."/>
            <person name="Dhillon B."/>
            <person name="Glaser F."/>
            <person name="Hesse C.N."/>
            <person name="Kosti I."/>
            <person name="LaButti K."/>
            <person name="Lindquist E.A."/>
            <person name="Lucas S."/>
            <person name="Salamov A.A."/>
            <person name="Bradshaw R.E."/>
            <person name="Ciuffetti L."/>
            <person name="Hamelin R.C."/>
            <person name="Kema G.H.J."/>
            <person name="Lawrence C."/>
            <person name="Scott J.A."/>
            <person name="Spatafora J.W."/>
            <person name="Turgeon B.G."/>
            <person name="de Wit P.J.G.M."/>
            <person name="Zhong S."/>
            <person name="Goodwin S.B."/>
            <person name="Grigoriev I.V."/>
        </authorList>
    </citation>
    <scope>NUCLEOTIDE SEQUENCE [LARGE SCALE GENOMIC DNA]</scope>
    <source>
        <strain evidence="4 5">SO2202</strain>
    </source>
</reference>
<feature type="domain" description="RDRP core" evidence="3">
    <location>
        <begin position="539"/>
        <end position="1193"/>
    </location>
</feature>
<feature type="compositionally biased region" description="Polar residues" evidence="2">
    <location>
        <begin position="340"/>
        <end position="351"/>
    </location>
</feature>
<dbReference type="OrthoDB" id="10055769at2759"/>
<feature type="compositionally biased region" description="Polar residues" evidence="2">
    <location>
        <begin position="318"/>
        <end position="327"/>
    </location>
</feature>
<feature type="compositionally biased region" description="Low complexity" evidence="2">
    <location>
        <begin position="241"/>
        <end position="255"/>
    </location>
</feature>
<feature type="compositionally biased region" description="Low complexity" evidence="2">
    <location>
        <begin position="367"/>
        <end position="382"/>
    </location>
</feature>
<dbReference type="GO" id="GO:0030422">
    <property type="term" value="P:siRNA processing"/>
    <property type="evidence" value="ECO:0007669"/>
    <property type="project" value="TreeGrafter"/>
</dbReference>
<dbReference type="RefSeq" id="XP_016763708.1">
    <property type="nucleotide sequence ID" value="XM_016901864.1"/>
</dbReference>
<dbReference type="Proteomes" id="UP000016931">
    <property type="component" value="Unassembled WGS sequence"/>
</dbReference>
<proteinExistence type="inferred from homology"/>
<dbReference type="GO" id="GO:0031380">
    <property type="term" value="C:nuclear RNA-directed RNA polymerase complex"/>
    <property type="evidence" value="ECO:0007669"/>
    <property type="project" value="TreeGrafter"/>
</dbReference>
<comment type="catalytic activity">
    <reaction evidence="1">
        <text>RNA(n) + a ribonucleoside 5'-triphosphate = RNA(n+1) + diphosphate</text>
        <dbReference type="Rhea" id="RHEA:21248"/>
        <dbReference type="Rhea" id="RHEA-COMP:14527"/>
        <dbReference type="Rhea" id="RHEA-COMP:17342"/>
        <dbReference type="ChEBI" id="CHEBI:33019"/>
        <dbReference type="ChEBI" id="CHEBI:61557"/>
        <dbReference type="ChEBI" id="CHEBI:140395"/>
        <dbReference type="EC" id="2.7.7.48"/>
    </reaction>
</comment>
<dbReference type="PANTHER" id="PTHR23079:SF14">
    <property type="entry name" value="RNA-DEPENDENT RNA POLYMERASE"/>
    <property type="match status" value="1"/>
</dbReference>
<feature type="region of interest" description="Disordered" evidence="2">
    <location>
        <begin position="135"/>
        <end position="302"/>
    </location>
</feature>
<dbReference type="InterPro" id="IPR007855">
    <property type="entry name" value="RDRP"/>
</dbReference>
<evidence type="ECO:0000259" key="3">
    <source>
        <dbReference type="Pfam" id="PF05183"/>
    </source>
</evidence>
<dbReference type="STRING" id="692275.M3B6Y6"/>
<dbReference type="HOGENOM" id="CLU_253986_0_0_1"/>
<evidence type="ECO:0000313" key="5">
    <source>
        <dbReference type="Proteomes" id="UP000016931"/>
    </source>
</evidence>
<organism evidence="4 5">
    <name type="scientific">Sphaerulina musiva (strain SO2202)</name>
    <name type="common">Poplar stem canker fungus</name>
    <name type="synonym">Septoria musiva</name>
    <dbReference type="NCBI Taxonomy" id="692275"/>
    <lineage>
        <taxon>Eukaryota</taxon>
        <taxon>Fungi</taxon>
        <taxon>Dikarya</taxon>
        <taxon>Ascomycota</taxon>
        <taxon>Pezizomycotina</taxon>
        <taxon>Dothideomycetes</taxon>
        <taxon>Dothideomycetidae</taxon>
        <taxon>Mycosphaerellales</taxon>
        <taxon>Mycosphaerellaceae</taxon>
        <taxon>Sphaerulina</taxon>
    </lineage>
</organism>